<dbReference type="InterPro" id="IPR016032">
    <property type="entry name" value="Sig_transdc_resp-reg_C-effctor"/>
</dbReference>
<dbReference type="EMBL" id="SPSF01000016">
    <property type="protein sequence ID" value="MPQ61874.1"/>
    <property type="molecule type" value="Genomic_DNA"/>
</dbReference>
<evidence type="ECO:0000256" key="6">
    <source>
        <dbReference type="PROSITE-ProRule" id="PRU00169"/>
    </source>
</evidence>
<feature type="DNA-binding region" description="OmpR/PhoB-type" evidence="7">
    <location>
        <begin position="127"/>
        <end position="221"/>
    </location>
</feature>
<feature type="domain" description="OmpR/PhoB-type" evidence="9">
    <location>
        <begin position="127"/>
        <end position="221"/>
    </location>
</feature>
<evidence type="ECO:0000313" key="10">
    <source>
        <dbReference type="EMBL" id="MPQ61874.1"/>
    </source>
</evidence>
<name>A0A5N7ILL0_9CLOT</name>
<comment type="caution">
    <text evidence="10">The sequence shown here is derived from an EMBL/GenBank/DDBJ whole genome shotgun (WGS) entry which is preliminary data.</text>
</comment>
<evidence type="ECO:0000256" key="2">
    <source>
        <dbReference type="ARBA" id="ARBA00023015"/>
    </source>
</evidence>
<keyword evidence="2" id="KW-0805">Transcription regulation</keyword>
<dbReference type="GO" id="GO:0006355">
    <property type="term" value="P:regulation of DNA-templated transcription"/>
    <property type="evidence" value="ECO:0007669"/>
    <property type="project" value="InterPro"/>
</dbReference>
<keyword evidence="4" id="KW-0804">Transcription</keyword>
<accession>A0A5N7ILL0</accession>
<evidence type="ECO:0000313" key="11">
    <source>
        <dbReference type="Proteomes" id="UP000342249"/>
    </source>
</evidence>
<dbReference type="Pfam" id="PF00072">
    <property type="entry name" value="Response_reg"/>
    <property type="match status" value="1"/>
</dbReference>
<organism evidence="10 11">
    <name type="scientific">Clostridium estertheticum</name>
    <dbReference type="NCBI Taxonomy" id="238834"/>
    <lineage>
        <taxon>Bacteria</taxon>
        <taxon>Bacillati</taxon>
        <taxon>Bacillota</taxon>
        <taxon>Clostridia</taxon>
        <taxon>Eubacteriales</taxon>
        <taxon>Clostridiaceae</taxon>
        <taxon>Clostridium</taxon>
    </lineage>
</organism>
<dbReference type="Gene3D" id="1.10.10.10">
    <property type="entry name" value="Winged helix-like DNA-binding domain superfamily/Winged helix DNA-binding domain"/>
    <property type="match status" value="1"/>
</dbReference>
<dbReference type="CDD" id="cd17574">
    <property type="entry name" value="REC_OmpR"/>
    <property type="match status" value="1"/>
</dbReference>
<evidence type="ECO:0000259" key="9">
    <source>
        <dbReference type="PROSITE" id="PS51755"/>
    </source>
</evidence>
<evidence type="ECO:0000256" key="1">
    <source>
        <dbReference type="ARBA" id="ARBA00018672"/>
    </source>
</evidence>
<evidence type="ECO:0000256" key="3">
    <source>
        <dbReference type="ARBA" id="ARBA00023125"/>
    </source>
</evidence>
<dbReference type="SUPFAM" id="SSF46894">
    <property type="entry name" value="C-terminal effector domain of the bipartite response regulators"/>
    <property type="match status" value="1"/>
</dbReference>
<sequence length="221" mass="25586">MSYKIYLVEDEENLNDILKSYLQNEGLQVTTFINGQSARNDIDNDVDLWVLDITLPDIDGFQLLKEIKEKNKDVPVIFISARDQDIDRIIGLEMGSDDYLAKPFMPRELVIRVQKLLNRVYNNDKVKQVLIIEGYTIDIDRRLVKFNDELVSMTSGEFDLLLLLINKKGGAVTRAQIINDLWGDNYFGSDRVVDDLVRRLRKKIPELKVETIYGHGYRLSC</sequence>
<dbReference type="PROSITE" id="PS51755">
    <property type="entry name" value="OMPR_PHOB"/>
    <property type="match status" value="1"/>
</dbReference>
<proteinExistence type="predicted"/>
<dbReference type="PROSITE" id="PS50110">
    <property type="entry name" value="RESPONSE_REGULATORY"/>
    <property type="match status" value="1"/>
</dbReference>
<dbReference type="GO" id="GO:0000156">
    <property type="term" value="F:phosphorelay response regulator activity"/>
    <property type="evidence" value="ECO:0007669"/>
    <property type="project" value="TreeGrafter"/>
</dbReference>
<dbReference type="Gene3D" id="3.40.50.2300">
    <property type="match status" value="1"/>
</dbReference>
<reference evidence="10 11" key="1">
    <citation type="journal article" date="2019" name="Lett. Appl. Microbiol.">
        <title>A case of 'blown pack' spoilage of vacuum-packaged pork likely associated with Clostridium estertheticum in Canada.</title>
        <authorList>
            <person name="Zhang P."/>
            <person name="Ward P."/>
            <person name="McMullen L.M."/>
            <person name="Yang X."/>
        </authorList>
    </citation>
    <scope>NUCLEOTIDE SEQUENCE [LARGE SCALE GENOMIC DNA]</scope>
    <source>
        <strain evidence="10 11">MA19</strain>
    </source>
</reference>
<keyword evidence="3 7" id="KW-0238">DNA-binding</keyword>
<dbReference type="PANTHER" id="PTHR48111">
    <property type="entry name" value="REGULATOR OF RPOS"/>
    <property type="match status" value="1"/>
</dbReference>
<dbReference type="Proteomes" id="UP000342249">
    <property type="component" value="Unassembled WGS sequence"/>
</dbReference>
<feature type="modified residue" description="4-aspartylphosphate" evidence="6">
    <location>
        <position position="52"/>
    </location>
</feature>
<dbReference type="SMART" id="SM00448">
    <property type="entry name" value="REC"/>
    <property type="match status" value="1"/>
</dbReference>
<dbReference type="InterPro" id="IPR011006">
    <property type="entry name" value="CheY-like_superfamily"/>
</dbReference>
<dbReference type="CDD" id="cd00383">
    <property type="entry name" value="trans_reg_C"/>
    <property type="match status" value="1"/>
</dbReference>
<dbReference type="RefSeq" id="WP_152751547.1">
    <property type="nucleotide sequence ID" value="NZ_SPSE01000018.1"/>
</dbReference>
<dbReference type="InterPro" id="IPR039420">
    <property type="entry name" value="WalR-like"/>
</dbReference>
<feature type="domain" description="Response regulatory" evidence="8">
    <location>
        <begin position="4"/>
        <end position="117"/>
    </location>
</feature>
<evidence type="ECO:0000259" key="8">
    <source>
        <dbReference type="PROSITE" id="PS50110"/>
    </source>
</evidence>
<keyword evidence="6" id="KW-0597">Phosphoprotein</keyword>
<dbReference type="Gene3D" id="6.10.250.690">
    <property type="match status" value="1"/>
</dbReference>
<dbReference type="GO" id="GO:0032993">
    <property type="term" value="C:protein-DNA complex"/>
    <property type="evidence" value="ECO:0007669"/>
    <property type="project" value="TreeGrafter"/>
</dbReference>
<evidence type="ECO:0000256" key="4">
    <source>
        <dbReference type="ARBA" id="ARBA00023163"/>
    </source>
</evidence>
<protein>
    <recommendedName>
        <fullName evidence="1">Stage 0 sporulation protein A homolog</fullName>
    </recommendedName>
</protein>
<evidence type="ECO:0000256" key="5">
    <source>
        <dbReference type="ARBA" id="ARBA00024867"/>
    </source>
</evidence>
<dbReference type="GO" id="GO:0005829">
    <property type="term" value="C:cytosol"/>
    <property type="evidence" value="ECO:0007669"/>
    <property type="project" value="TreeGrafter"/>
</dbReference>
<evidence type="ECO:0000256" key="7">
    <source>
        <dbReference type="PROSITE-ProRule" id="PRU01091"/>
    </source>
</evidence>
<dbReference type="GO" id="GO:0000976">
    <property type="term" value="F:transcription cis-regulatory region binding"/>
    <property type="evidence" value="ECO:0007669"/>
    <property type="project" value="TreeGrafter"/>
</dbReference>
<dbReference type="Pfam" id="PF00486">
    <property type="entry name" value="Trans_reg_C"/>
    <property type="match status" value="1"/>
</dbReference>
<dbReference type="SUPFAM" id="SSF52172">
    <property type="entry name" value="CheY-like"/>
    <property type="match status" value="1"/>
</dbReference>
<dbReference type="InterPro" id="IPR001867">
    <property type="entry name" value="OmpR/PhoB-type_DNA-bd"/>
</dbReference>
<dbReference type="PANTHER" id="PTHR48111:SF24">
    <property type="entry name" value="TRANSCRIPTIONAL REGULATORY PROTEIN CSSR"/>
    <property type="match status" value="1"/>
</dbReference>
<dbReference type="AlphaFoldDB" id="A0A5N7ILL0"/>
<dbReference type="InterPro" id="IPR001789">
    <property type="entry name" value="Sig_transdc_resp-reg_receiver"/>
</dbReference>
<dbReference type="SMART" id="SM00862">
    <property type="entry name" value="Trans_reg_C"/>
    <property type="match status" value="1"/>
</dbReference>
<comment type="function">
    <text evidence="5">May play the central regulatory role in sporulation. It may be an element of the effector pathway responsible for the activation of sporulation genes in response to nutritional stress. Spo0A may act in concert with spo0H (a sigma factor) to control the expression of some genes that are critical to the sporulation process.</text>
</comment>
<dbReference type="InterPro" id="IPR036388">
    <property type="entry name" value="WH-like_DNA-bd_sf"/>
</dbReference>
<gene>
    <name evidence="10" type="ORF">E4V82_07075</name>
</gene>